<sequence length="65" mass="6957">MEKEAVVISGQEVTPLQDVLVIGEPTGILRFVVPVLPLKVGRTATEATIAGINRCPLTTDILFLI</sequence>
<dbReference type="AlphaFoldDB" id="A0A146FKI2"/>
<protein>
    <submittedName>
        <fullName evidence="1">Cytochrome P450 monooxygenase</fullName>
    </submittedName>
</protein>
<reference evidence="2" key="2">
    <citation type="submission" date="2016-02" db="EMBL/GenBank/DDBJ databases">
        <title>Genome sequencing of Aspergillus luchuensis NBRC 4314.</title>
        <authorList>
            <person name="Yamada O."/>
        </authorList>
    </citation>
    <scope>NUCLEOTIDE SEQUENCE [LARGE SCALE GENOMIC DNA]</scope>
    <source>
        <strain evidence="2">RIB 2604</strain>
    </source>
</reference>
<evidence type="ECO:0000313" key="2">
    <source>
        <dbReference type="Proteomes" id="UP000075230"/>
    </source>
</evidence>
<gene>
    <name evidence="1" type="ORF">RIB2604_02101260</name>
</gene>
<organism evidence="1 2">
    <name type="scientific">Aspergillus kawachii</name>
    <name type="common">White koji mold</name>
    <name type="synonym">Aspergillus awamori var. kawachi</name>
    <dbReference type="NCBI Taxonomy" id="1069201"/>
    <lineage>
        <taxon>Eukaryota</taxon>
        <taxon>Fungi</taxon>
        <taxon>Dikarya</taxon>
        <taxon>Ascomycota</taxon>
        <taxon>Pezizomycotina</taxon>
        <taxon>Eurotiomycetes</taxon>
        <taxon>Eurotiomycetidae</taxon>
        <taxon>Eurotiales</taxon>
        <taxon>Aspergillaceae</taxon>
        <taxon>Aspergillus</taxon>
        <taxon>Aspergillus subgen. Circumdati</taxon>
    </lineage>
</organism>
<accession>A0A146FKI2</accession>
<reference evidence="1 2" key="1">
    <citation type="journal article" date="2016" name="DNA Res.">
        <title>Genome sequence of Aspergillus luchuensis NBRC 4314.</title>
        <authorList>
            <person name="Yamada O."/>
            <person name="Machida M."/>
            <person name="Hosoyama A."/>
            <person name="Goto M."/>
            <person name="Takahashi T."/>
            <person name="Futagami T."/>
            <person name="Yamagata Y."/>
            <person name="Takeuchi M."/>
            <person name="Kobayashi T."/>
            <person name="Koike H."/>
            <person name="Abe K."/>
            <person name="Asai K."/>
            <person name="Arita M."/>
            <person name="Fujita N."/>
            <person name="Fukuda K."/>
            <person name="Higa K."/>
            <person name="Horikawa H."/>
            <person name="Ishikawa T."/>
            <person name="Jinno K."/>
            <person name="Kato Y."/>
            <person name="Kirimura K."/>
            <person name="Mizutani O."/>
            <person name="Nakasone K."/>
            <person name="Sano M."/>
            <person name="Shiraishi Y."/>
            <person name="Tsukahara M."/>
            <person name="Gomi K."/>
        </authorList>
    </citation>
    <scope>NUCLEOTIDE SEQUENCE [LARGE SCALE GENOMIC DNA]</scope>
    <source>
        <strain evidence="1 2">RIB 2604</strain>
    </source>
</reference>
<comment type="caution">
    <text evidence="1">The sequence shown here is derived from an EMBL/GenBank/DDBJ whole genome shotgun (WGS) entry which is preliminary data.</text>
</comment>
<keyword evidence="1" id="KW-0560">Oxidoreductase</keyword>
<dbReference type="GO" id="GO:0004497">
    <property type="term" value="F:monooxygenase activity"/>
    <property type="evidence" value="ECO:0007669"/>
    <property type="project" value="UniProtKB-KW"/>
</dbReference>
<dbReference type="EMBL" id="BCWF01000021">
    <property type="protein sequence ID" value="GAT26450.1"/>
    <property type="molecule type" value="Genomic_DNA"/>
</dbReference>
<evidence type="ECO:0000313" key="1">
    <source>
        <dbReference type="EMBL" id="GAT26450.1"/>
    </source>
</evidence>
<name>A0A146FKI2_ASPKA</name>
<keyword evidence="1" id="KW-0503">Monooxygenase</keyword>
<dbReference type="Proteomes" id="UP000075230">
    <property type="component" value="Unassembled WGS sequence"/>
</dbReference>
<proteinExistence type="predicted"/>